<dbReference type="OrthoDB" id="9773494at2"/>
<sequence>MLRNILFFKILIINTIAIPFFFLFSCEQKKKSRENEKPIPVVLQPAPDFNADSAYYFVEKQVSFGARVPNTLAHENCANFLISQLESYHWQVTPQRFEAVAFDGTVLKSTNIIASLKPELKKRILLAAHWDSRPFADQDSQRKNEPILGANDGGSGVGVLLEIARLLQADTAKLNIGIDIIFFDSEDYGQKEDTKSTDYKPDTWCLGSQYWAKNKHIPSYMAFYGVLLDMVGAKGAKFYQEENSMKFAPSIVQKMWSIGHQLGYQDYFIFESCGNITDDHLYVNQLAKIPMIDVIQYHPKNGFGEFWHKHTDTMDIIDKNTLKAVGQTLVQLLYNENVPTQ</sequence>
<dbReference type="InterPro" id="IPR007484">
    <property type="entry name" value="Peptidase_M28"/>
</dbReference>
<dbReference type="Proteomes" id="UP000199513">
    <property type="component" value="Unassembled WGS sequence"/>
</dbReference>
<keyword evidence="3" id="KW-1133">Transmembrane helix</keyword>
<keyword evidence="6" id="KW-1185">Reference proteome</keyword>
<feature type="transmembrane region" description="Helical" evidence="3">
    <location>
        <begin position="6"/>
        <end position="24"/>
    </location>
</feature>
<dbReference type="AlphaFoldDB" id="A0A1I2BG04"/>
<dbReference type="STRING" id="1003.SAMN04488541_10033"/>
<keyword evidence="2" id="KW-0012">Acyltransferase</keyword>
<dbReference type="InterPro" id="IPR040234">
    <property type="entry name" value="QC/QCL"/>
</dbReference>
<keyword evidence="3" id="KW-0472">Membrane</keyword>
<dbReference type="PANTHER" id="PTHR12283">
    <property type="entry name" value="GLUTAMINYL-PEPTIDE CYCLOTRANSFERASE"/>
    <property type="match status" value="1"/>
</dbReference>
<name>A0A1I2BG04_9BACT</name>
<evidence type="ECO:0000256" key="3">
    <source>
        <dbReference type="SAM" id="Phobius"/>
    </source>
</evidence>
<dbReference type="Gene3D" id="3.40.630.10">
    <property type="entry name" value="Zn peptidases"/>
    <property type="match status" value="1"/>
</dbReference>
<evidence type="ECO:0000256" key="2">
    <source>
        <dbReference type="ARBA" id="ARBA00023315"/>
    </source>
</evidence>
<feature type="domain" description="Peptidase M28" evidence="4">
    <location>
        <begin position="111"/>
        <end position="332"/>
    </location>
</feature>
<dbReference type="Pfam" id="PF04389">
    <property type="entry name" value="Peptidase_M28"/>
    <property type="match status" value="1"/>
</dbReference>
<dbReference type="GO" id="GO:0008270">
    <property type="term" value="F:zinc ion binding"/>
    <property type="evidence" value="ECO:0007669"/>
    <property type="project" value="TreeGrafter"/>
</dbReference>
<dbReference type="PROSITE" id="PS51257">
    <property type="entry name" value="PROKAR_LIPOPROTEIN"/>
    <property type="match status" value="1"/>
</dbReference>
<reference evidence="5 6" key="1">
    <citation type="submission" date="2016-10" db="EMBL/GenBank/DDBJ databases">
        <authorList>
            <person name="de Groot N.N."/>
        </authorList>
    </citation>
    <scope>NUCLEOTIDE SEQUENCE [LARGE SCALE GENOMIC DNA]</scope>
    <source>
        <strain>GEY</strain>
        <strain evidence="6">DSM 9560</strain>
    </source>
</reference>
<evidence type="ECO:0000256" key="1">
    <source>
        <dbReference type="ARBA" id="ARBA00022679"/>
    </source>
</evidence>
<dbReference type="SUPFAM" id="SSF53187">
    <property type="entry name" value="Zn-dependent exopeptidases"/>
    <property type="match status" value="1"/>
</dbReference>
<evidence type="ECO:0000259" key="4">
    <source>
        <dbReference type="Pfam" id="PF04389"/>
    </source>
</evidence>
<dbReference type="EMBL" id="FONY01000003">
    <property type="protein sequence ID" value="SFE55132.1"/>
    <property type="molecule type" value="Genomic_DNA"/>
</dbReference>
<dbReference type="RefSeq" id="WP_091539185.1">
    <property type="nucleotide sequence ID" value="NZ_FONY01000003.1"/>
</dbReference>
<accession>A0A1I2BG04</accession>
<proteinExistence type="predicted"/>
<evidence type="ECO:0000313" key="6">
    <source>
        <dbReference type="Proteomes" id="UP000199513"/>
    </source>
</evidence>
<organism evidence="5 6">
    <name type="scientific">Thermoflexibacter ruber</name>
    <dbReference type="NCBI Taxonomy" id="1003"/>
    <lineage>
        <taxon>Bacteria</taxon>
        <taxon>Pseudomonadati</taxon>
        <taxon>Bacteroidota</taxon>
        <taxon>Cytophagia</taxon>
        <taxon>Cytophagales</taxon>
        <taxon>Thermoflexibacteraceae</taxon>
        <taxon>Thermoflexibacter</taxon>
    </lineage>
</organism>
<gene>
    <name evidence="5" type="ORF">SAMN04488541_10033</name>
</gene>
<protein>
    <submittedName>
        <fullName evidence="5">Peptidase family M28</fullName>
    </submittedName>
</protein>
<keyword evidence="3" id="KW-0812">Transmembrane</keyword>
<evidence type="ECO:0000313" key="5">
    <source>
        <dbReference type="EMBL" id="SFE55132.1"/>
    </source>
</evidence>
<keyword evidence="1" id="KW-0808">Transferase</keyword>
<dbReference type="GO" id="GO:0016603">
    <property type="term" value="F:glutaminyl-peptide cyclotransferase activity"/>
    <property type="evidence" value="ECO:0007669"/>
    <property type="project" value="TreeGrafter"/>
</dbReference>
<dbReference type="PANTHER" id="PTHR12283:SF6">
    <property type="entry name" value="GLUTAMINYL-PEPTIDE CYCLOTRANSFERASE-RELATED"/>
    <property type="match status" value="1"/>
</dbReference>